<proteinExistence type="predicted"/>
<evidence type="ECO:0000259" key="9">
    <source>
        <dbReference type="Pfam" id="PF13807"/>
    </source>
</evidence>
<evidence type="ECO:0000313" key="10">
    <source>
        <dbReference type="EMBL" id="MYN04966.1"/>
    </source>
</evidence>
<feature type="domain" description="Polysaccharide chain length determinant N-terminal" evidence="8">
    <location>
        <begin position="5"/>
        <end position="89"/>
    </location>
</feature>
<sequence>MNFAQFLLILQARKKIVLLTLLVTVAATLLVSLLLPKTYEASTSLVMNYKGVDPLTGMALPGQLMPGYMATQVDIIGSKNVALRVVDQLKLAESRAVIEQFNESTGGKGAVRDWLAELLQKKLDVVPARESSVLNVSFKASDPQFAAAVANAFAEEYMKITVQLKVDPMKKATTYFNSQLKLLRDNLEAAQAKLSKYQQEHGIVSVDNRLDVESMRLNDLSAQLVQAQAQLMEATSRQSVARGSGSSSPDVTASPVVQNLRVNLAQQESKLAELGQRLGRNHPQYQSASAEVARLRAGLNEQTALVTSSVSNNANVFAQREAALRSALAEQKAKVLQLNRQRDEMNVLNKDMEIAQRAFDQAAQRVSQTRIEGGSDQSDVSVLNPAVAPIEPSGPRVLLNTVLSLLLGSMLGIGIAMLSEMFDRRVRSESDLAEVARIPVLATIDWNPPRQRRFGLPRLQAPQQLRLS</sequence>
<evidence type="ECO:0000259" key="8">
    <source>
        <dbReference type="Pfam" id="PF02706"/>
    </source>
</evidence>
<dbReference type="InterPro" id="IPR050445">
    <property type="entry name" value="Bact_polysacc_biosynth/exp"/>
</dbReference>
<feature type="coiled-coil region" evidence="6">
    <location>
        <begin position="321"/>
        <end position="365"/>
    </location>
</feature>
<evidence type="ECO:0000256" key="5">
    <source>
        <dbReference type="ARBA" id="ARBA00023136"/>
    </source>
</evidence>
<dbReference type="Pfam" id="PF13807">
    <property type="entry name" value="GNVR"/>
    <property type="match status" value="1"/>
</dbReference>
<dbReference type="PANTHER" id="PTHR32309:SF13">
    <property type="entry name" value="FERRIC ENTEROBACTIN TRANSPORT PROTEIN FEPE"/>
    <property type="match status" value="1"/>
</dbReference>
<evidence type="ECO:0000256" key="3">
    <source>
        <dbReference type="ARBA" id="ARBA00022692"/>
    </source>
</evidence>
<comment type="subcellular location">
    <subcellularLocation>
        <location evidence="1">Cell membrane</location>
        <topology evidence="1">Multi-pass membrane protein</topology>
    </subcellularLocation>
</comment>
<dbReference type="InterPro" id="IPR003856">
    <property type="entry name" value="LPS_length_determ_N"/>
</dbReference>
<keyword evidence="11" id="KW-1185">Reference proteome</keyword>
<keyword evidence="6" id="KW-0175">Coiled coil</keyword>
<dbReference type="GO" id="GO:0005886">
    <property type="term" value="C:plasma membrane"/>
    <property type="evidence" value="ECO:0007669"/>
    <property type="project" value="UniProtKB-SubCell"/>
</dbReference>
<organism evidence="10 11">
    <name type="scientific">Pseudoduganella guangdongensis</name>
    <dbReference type="NCBI Taxonomy" id="2692179"/>
    <lineage>
        <taxon>Bacteria</taxon>
        <taxon>Pseudomonadati</taxon>
        <taxon>Pseudomonadota</taxon>
        <taxon>Betaproteobacteria</taxon>
        <taxon>Burkholderiales</taxon>
        <taxon>Oxalobacteraceae</taxon>
        <taxon>Telluria group</taxon>
        <taxon>Pseudoduganella</taxon>
    </lineage>
</organism>
<reference evidence="10 11" key="1">
    <citation type="submission" date="2019-12" db="EMBL/GenBank/DDBJ databases">
        <title>Novel species isolated from a subtropical stream in China.</title>
        <authorList>
            <person name="Lu H."/>
        </authorList>
    </citation>
    <scope>NUCLEOTIDE SEQUENCE [LARGE SCALE GENOMIC DNA]</scope>
    <source>
        <strain evidence="10 11">DS3</strain>
    </source>
</reference>
<dbReference type="NCBIfam" id="TIGR03017">
    <property type="entry name" value="EpsF"/>
    <property type="match status" value="1"/>
</dbReference>
<dbReference type="PANTHER" id="PTHR32309">
    <property type="entry name" value="TYROSINE-PROTEIN KINASE"/>
    <property type="match status" value="1"/>
</dbReference>
<accession>A0A6N9HNK3</accession>
<dbReference type="GO" id="GO:0004713">
    <property type="term" value="F:protein tyrosine kinase activity"/>
    <property type="evidence" value="ECO:0007669"/>
    <property type="project" value="TreeGrafter"/>
</dbReference>
<keyword evidence="4 7" id="KW-1133">Transmembrane helix</keyword>
<dbReference type="Proteomes" id="UP000448575">
    <property type="component" value="Unassembled WGS sequence"/>
</dbReference>
<dbReference type="EMBL" id="WWCJ01000023">
    <property type="protein sequence ID" value="MYN04966.1"/>
    <property type="molecule type" value="Genomic_DNA"/>
</dbReference>
<protein>
    <submittedName>
        <fullName evidence="10">Chain length determinant protein EpsF</fullName>
    </submittedName>
</protein>
<keyword evidence="2" id="KW-1003">Cell membrane</keyword>
<dbReference type="AlphaFoldDB" id="A0A6N9HNK3"/>
<keyword evidence="3 7" id="KW-0812">Transmembrane</keyword>
<evidence type="ECO:0000313" key="11">
    <source>
        <dbReference type="Proteomes" id="UP000448575"/>
    </source>
</evidence>
<comment type="caution">
    <text evidence="10">The sequence shown here is derived from an EMBL/GenBank/DDBJ whole genome shotgun (WGS) entry which is preliminary data.</text>
</comment>
<feature type="transmembrane region" description="Helical" evidence="7">
    <location>
        <begin position="397"/>
        <end position="418"/>
    </location>
</feature>
<name>A0A6N9HNK3_9BURK</name>
<dbReference type="RefSeq" id="WP_161027919.1">
    <property type="nucleotide sequence ID" value="NZ_WWCJ01000023.1"/>
</dbReference>
<evidence type="ECO:0000256" key="6">
    <source>
        <dbReference type="SAM" id="Coils"/>
    </source>
</evidence>
<gene>
    <name evidence="10" type="primary">epsF</name>
    <name evidence="10" type="ORF">GTP41_22990</name>
</gene>
<evidence type="ECO:0000256" key="1">
    <source>
        <dbReference type="ARBA" id="ARBA00004651"/>
    </source>
</evidence>
<evidence type="ECO:0000256" key="2">
    <source>
        <dbReference type="ARBA" id="ARBA00022475"/>
    </source>
</evidence>
<dbReference type="InterPro" id="IPR017468">
    <property type="entry name" value="Chain_len_reg_EpsF"/>
</dbReference>
<feature type="domain" description="Tyrosine-protein kinase G-rich" evidence="9">
    <location>
        <begin position="347"/>
        <end position="419"/>
    </location>
</feature>
<dbReference type="InterPro" id="IPR032807">
    <property type="entry name" value="GNVR"/>
</dbReference>
<evidence type="ECO:0000256" key="7">
    <source>
        <dbReference type="SAM" id="Phobius"/>
    </source>
</evidence>
<feature type="coiled-coil region" evidence="6">
    <location>
        <begin position="180"/>
        <end position="277"/>
    </location>
</feature>
<keyword evidence="5 7" id="KW-0472">Membrane</keyword>
<dbReference type="Pfam" id="PF02706">
    <property type="entry name" value="Wzz"/>
    <property type="match status" value="1"/>
</dbReference>
<evidence type="ECO:0000256" key="4">
    <source>
        <dbReference type="ARBA" id="ARBA00022989"/>
    </source>
</evidence>